<gene>
    <name evidence="2" type="ORF">CK203_018085</name>
</gene>
<comment type="caution">
    <text evidence="2">The sequence shown here is derived from an EMBL/GenBank/DDBJ whole genome shotgun (WGS) entry which is preliminary data.</text>
</comment>
<organism evidence="2 3">
    <name type="scientific">Vitis vinifera</name>
    <name type="common">Grape</name>
    <dbReference type="NCBI Taxonomy" id="29760"/>
    <lineage>
        <taxon>Eukaryota</taxon>
        <taxon>Viridiplantae</taxon>
        <taxon>Streptophyta</taxon>
        <taxon>Embryophyta</taxon>
        <taxon>Tracheophyta</taxon>
        <taxon>Spermatophyta</taxon>
        <taxon>Magnoliopsida</taxon>
        <taxon>eudicotyledons</taxon>
        <taxon>Gunneridae</taxon>
        <taxon>Pentapetalae</taxon>
        <taxon>rosids</taxon>
        <taxon>Vitales</taxon>
        <taxon>Vitaceae</taxon>
        <taxon>Viteae</taxon>
        <taxon>Vitis</taxon>
    </lineage>
</organism>
<feature type="signal peptide" evidence="1">
    <location>
        <begin position="1"/>
        <end position="25"/>
    </location>
</feature>
<sequence length="294" mass="34275">MLMMIYLIHLRLYLLASLVERQARATGNPTETEAWIMKIEKLFDVIDCSEEQKASYATFMLDKEADHWWCMTKRLLEYQRSIVWSQFKEAFYKKYFLDSVLTTKEVVDRALIAEKDNEEFHQYREQQRKRNRNDGAHGNQAQEKGIWFGIVQRVGSLYLGSLRRRIKRIDRNPGLKGGMPIDNMNFDLFVATPLGDFVVLHTMHMLIVFGKRVTFSIPGCQGFLAYVVNKENDLKLEDIPIVRDYPNVFPDDLPGLPPKREVEFTIDVAPGTTPISKAPYRMAPMEFKELKIQL</sequence>
<dbReference type="EMBL" id="QGNW01000025">
    <property type="protein sequence ID" value="RVX13137.1"/>
    <property type="molecule type" value="Genomic_DNA"/>
</dbReference>
<accession>A0A438JVZ5</accession>
<proteinExistence type="predicted"/>
<evidence type="ECO:0000256" key="1">
    <source>
        <dbReference type="SAM" id="SignalP"/>
    </source>
</evidence>
<evidence type="ECO:0000313" key="2">
    <source>
        <dbReference type="EMBL" id="RVX13137.1"/>
    </source>
</evidence>
<dbReference type="Proteomes" id="UP000288805">
    <property type="component" value="Unassembled WGS sequence"/>
</dbReference>
<evidence type="ECO:0008006" key="4">
    <source>
        <dbReference type="Google" id="ProtNLM"/>
    </source>
</evidence>
<name>A0A438JVZ5_VITVI</name>
<dbReference type="PANTHER" id="PTHR15503:SF45">
    <property type="entry name" value="RNA-DIRECTED DNA POLYMERASE HOMOLOG"/>
    <property type="match status" value="1"/>
</dbReference>
<dbReference type="PANTHER" id="PTHR15503">
    <property type="entry name" value="LDOC1 RELATED"/>
    <property type="match status" value="1"/>
</dbReference>
<dbReference type="InterPro" id="IPR032567">
    <property type="entry name" value="RTL1-rel"/>
</dbReference>
<keyword evidence="1" id="KW-0732">Signal</keyword>
<dbReference type="AlphaFoldDB" id="A0A438JVZ5"/>
<protein>
    <recommendedName>
        <fullName evidence="4">Retrotransposon gag domain-containing protein</fullName>
    </recommendedName>
</protein>
<feature type="chain" id="PRO_5019311149" description="Retrotransposon gag domain-containing protein" evidence="1">
    <location>
        <begin position="26"/>
        <end position="294"/>
    </location>
</feature>
<reference evidence="2 3" key="1">
    <citation type="journal article" date="2018" name="PLoS Genet.">
        <title>Population sequencing reveals clonal diversity and ancestral inbreeding in the grapevine cultivar Chardonnay.</title>
        <authorList>
            <person name="Roach M.J."/>
            <person name="Johnson D.L."/>
            <person name="Bohlmann J."/>
            <person name="van Vuuren H.J."/>
            <person name="Jones S.J."/>
            <person name="Pretorius I.S."/>
            <person name="Schmidt S.A."/>
            <person name="Borneman A.R."/>
        </authorList>
    </citation>
    <scope>NUCLEOTIDE SEQUENCE [LARGE SCALE GENOMIC DNA]</scope>
    <source>
        <strain evidence="3">cv. Chardonnay</strain>
        <tissue evidence="2">Leaf</tissue>
    </source>
</reference>
<evidence type="ECO:0000313" key="3">
    <source>
        <dbReference type="Proteomes" id="UP000288805"/>
    </source>
</evidence>